<reference evidence="1 2" key="1">
    <citation type="submission" date="2024-09" db="EMBL/GenBank/DDBJ databases">
        <title>Rethinking Asexuality: The Enigmatic Case of Functional Sexual Genes in Lepraria (Stereocaulaceae).</title>
        <authorList>
            <person name="Doellman M."/>
            <person name="Sun Y."/>
            <person name="Barcenas-Pena A."/>
            <person name="Lumbsch H.T."/>
            <person name="Grewe F."/>
        </authorList>
    </citation>
    <scope>NUCLEOTIDE SEQUENCE [LARGE SCALE GENOMIC DNA]</scope>
    <source>
        <strain evidence="1 2">Mercado 3170</strain>
    </source>
</reference>
<sequence>MSGARLPAELVDLIALYVEGAQWQDSRYTAHPIQVVEIECTALLANFRLVSRAFCRSASPLLFREINATLISRITGTFRLRPLTKLLELSQGSLAHYVKAISVGLGGIYQRSYESAAKSYFEDLKTILPACLPSYHQLQSLHISGPWSLAGSAADPQFPEHFRHTLRISVANALSHVPLPSLSDLSLELPLAHDFAALSECSQRRSSGIPIARTTAFEEVLEGLYRLDVTITDNSGPGGQRYFTKPSSGPQIAYPNPKYAPELFRFVEAAPNVKFLRIRATHVVDMDLCSFAKFRNLHVLELRNLKASIDNFLHIIEQNMDSLRAVDLEDFQLTSGTWEHFLLMLCSVPRLDYFEISGCSYDKDGLSAWLAPQCLHIFDNVRAIETKSFRDYHALGNLQRQIIANRAAAGLPQMDEHDFQYTSWVPLEEVDIL</sequence>
<comment type="caution">
    <text evidence="1">The sequence shown here is derived from an EMBL/GenBank/DDBJ whole genome shotgun (WGS) entry which is preliminary data.</text>
</comment>
<proteinExistence type="predicted"/>
<dbReference type="EMBL" id="JBEFKJ010000028">
    <property type="protein sequence ID" value="KAL2038950.1"/>
    <property type="molecule type" value="Genomic_DNA"/>
</dbReference>
<dbReference type="InterPro" id="IPR032675">
    <property type="entry name" value="LRR_dom_sf"/>
</dbReference>
<name>A0ABR4A0G2_9LECA</name>
<evidence type="ECO:0000313" key="1">
    <source>
        <dbReference type="EMBL" id="KAL2038950.1"/>
    </source>
</evidence>
<evidence type="ECO:0000313" key="2">
    <source>
        <dbReference type="Proteomes" id="UP001590950"/>
    </source>
</evidence>
<gene>
    <name evidence="1" type="ORF">N7G274_008290</name>
</gene>
<dbReference type="Gene3D" id="3.80.10.10">
    <property type="entry name" value="Ribonuclease Inhibitor"/>
    <property type="match status" value="1"/>
</dbReference>
<organism evidence="1 2">
    <name type="scientific">Stereocaulon virgatum</name>
    <dbReference type="NCBI Taxonomy" id="373712"/>
    <lineage>
        <taxon>Eukaryota</taxon>
        <taxon>Fungi</taxon>
        <taxon>Dikarya</taxon>
        <taxon>Ascomycota</taxon>
        <taxon>Pezizomycotina</taxon>
        <taxon>Lecanoromycetes</taxon>
        <taxon>OSLEUM clade</taxon>
        <taxon>Lecanoromycetidae</taxon>
        <taxon>Lecanorales</taxon>
        <taxon>Lecanorineae</taxon>
        <taxon>Stereocaulaceae</taxon>
        <taxon>Stereocaulon</taxon>
    </lineage>
</organism>
<dbReference type="SUPFAM" id="SSF52047">
    <property type="entry name" value="RNI-like"/>
    <property type="match status" value="1"/>
</dbReference>
<protein>
    <recommendedName>
        <fullName evidence="3">F-box domain-containing protein</fullName>
    </recommendedName>
</protein>
<dbReference type="Proteomes" id="UP001590950">
    <property type="component" value="Unassembled WGS sequence"/>
</dbReference>
<accession>A0ABR4A0G2</accession>
<evidence type="ECO:0008006" key="3">
    <source>
        <dbReference type="Google" id="ProtNLM"/>
    </source>
</evidence>
<keyword evidence="2" id="KW-1185">Reference proteome</keyword>